<evidence type="ECO:0000256" key="1">
    <source>
        <dbReference type="ARBA" id="ARBA00011738"/>
    </source>
</evidence>
<dbReference type="InterPro" id="IPR033128">
    <property type="entry name" value="Adenylosuccin_syn_Lys_AS"/>
</dbReference>
<comment type="caution">
    <text evidence="10">The sequence shown here is derived from an EMBL/GenBank/DDBJ whole genome shotgun (WGS) entry which is preliminary data.</text>
</comment>
<dbReference type="EMBL" id="QZJZ01000054">
    <property type="protein sequence ID" value="RJP59150.1"/>
    <property type="molecule type" value="Genomic_DNA"/>
</dbReference>
<dbReference type="FunFam" id="3.90.170.10:FF:000001">
    <property type="entry name" value="Adenylosuccinate synthetase"/>
    <property type="match status" value="1"/>
</dbReference>
<evidence type="ECO:0000256" key="5">
    <source>
        <dbReference type="ARBA" id="ARBA00022755"/>
    </source>
</evidence>
<dbReference type="InterPro" id="IPR042109">
    <property type="entry name" value="Adenylosuccinate_synth_dom1"/>
</dbReference>
<evidence type="ECO:0000256" key="6">
    <source>
        <dbReference type="ARBA" id="ARBA00022842"/>
    </source>
</evidence>
<keyword evidence="7 8" id="KW-0342">GTP-binding</keyword>
<comment type="pathway">
    <text evidence="8">Purine metabolism; AMP biosynthesis via de novo pathway; AMP from IMP: step 1/2.</text>
</comment>
<comment type="cofactor">
    <cofactor evidence="8">
        <name>Mg(2+)</name>
        <dbReference type="ChEBI" id="CHEBI:18420"/>
    </cofactor>
    <text evidence="8">Binds 1 Mg(2+) ion per subunit.</text>
</comment>
<comment type="similarity">
    <text evidence="8">Belongs to the adenylosuccinate synthetase family.</text>
</comment>
<dbReference type="SUPFAM" id="SSF52540">
    <property type="entry name" value="P-loop containing nucleoside triphosphate hydrolases"/>
    <property type="match status" value="1"/>
</dbReference>
<proteinExistence type="inferred from homology"/>
<feature type="binding site" evidence="8">
    <location>
        <begin position="331"/>
        <end position="333"/>
    </location>
    <ligand>
        <name>GTP</name>
        <dbReference type="ChEBI" id="CHEBI:37565"/>
    </ligand>
</feature>
<dbReference type="PANTHER" id="PTHR11846:SF0">
    <property type="entry name" value="ADENYLOSUCCINATE SYNTHETASE"/>
    <property type="match status" value="1"/>
</dbReference>
<dbReference type="GO" id="GO:0004019">
    <property type="term" value="F:adenylosuccinate synthase activity"/>
    <property type="evidence" value="ECO:0007669"/>
    <property type="project" value="UniProtKB-UniRule"/>
</dbReference>
<gene>
    <name evidence="8" type="primary">purA</name>
    <name evidence="10" type="ORF">C4541_06570</name>
</gene>
<organism evidence="10 11">
    <name type="scientific">Candidatus Auribacter fodinae</name>
    <dbReference type="NCBI Taxonomy" id="2093366"/>
    <lineage>
        <taxon>Bacteria</taxon>
        <taxon>Pseudomonadati</taxon>
        <taxon>Candidatus Auribacterota</taxon>
        <taxon>Candidatus Auribacteria</taxon>
        <taxon>Candidatus Auribacterales</taxon>
        <taxon>Candidatus Auribacteraceae</taxon>
        <taxon>Candidatus Auribacter</taxon>
    </lineage>
</organism>
<feature type="active site" description="Proton donor" evidence="8">
    <location>
        <position position="41"/>
    </location>
</feature>
<feature type="binding site" evidence="8">
    <location>
        <begin position="40"/>
        <end position="42"/>
    </location>
    <ligand>
        <name>GTP</name>
        <dbReference type="ChEBI" id="CHEBI:37565"/>
    </ligand>
</feature>
<comment type="catalytic activity">
    <reaction evidence="8">
        <text>IMP + L-aspartate + GTP = N(6)-(1,2-dicarboxyethyl)-AMP + GDP + phosphate + 2 H(+)</text>
        <dbReference type="Rhea" id="RHEA:15753"/>
        <dbReference type="ChEBI" id="CHEBI:15378"/>
        <dbReference type="ChEBI" id="CHEBI:29991"/>
        <dbReference type="ChEBI" id="CHEBI:37565"/>
        <dbReference type="ChEBI" id="CHEBI:43474"/>
        <dbReference type="ChEBI" id="CHEBI:57567"/>
        <dbReference type="ChEBI" id="CHEBI:58053"/>
        <dbReference type="ChEBI" id="CHEBI:58189"/>
        <dbReference type="EC" id="6.3.4.4"/>
    </reaction>
</comment>
<feature type="binding site" description="in other chain" evidence="8">
    <location>
        <position position="129"/>
    </location>
    <ligand>
        <name>IMP</name>
        <dbReference type="ChEBI" id="CHEBI:58053"/>
        <note>ligand shared between dimeric partners</note>
    </ligand>
</feature>
<evidence type="ECO:0000313" key="10">
    <source>
        <dbReference type="EMBL" id="RJP59150.1"/>
    </source>
</evidence>
<dbReference type="PROSITE" id="PS00513">
    <property type="entry name" value="ADENYLOSUCCIN_SYN_2"/>
    <property type="match status" value="1"/>
</dbReference>
<comment type="function">
    <text evidence="8">Plays an important role in the de novo pathway of purine nucleotide biosynthesis. Catalyzes the first committed step in the biosynthesis of AMP from IMP.</text>
</comment>
<name>A0A3A4QZ36_9BACT</name>
<comment type="subunit">
    <text evidence="1 8">Homodimer.</text>
</comment>
<dbReference type="EC" id="6.3.4.4" evidence="8"/>
<dbReference type="AlphaFoldDB" id="A0A3A4QZ36"/>
<sequence>MSNVVIVGALFGDEGKGKIVDILTENADFVVRFQGGNNAGHTVKIGDNQFILHLLPSGILHQDKTCIIGNGVVINPEALLKEISELQEKGFKVDDNLIISDIAHVIFPYHGLLDELREQKKGNCKIGTTKRGIGPAYADKVSRMGIRTSDLLNPKVFEQKLRLNLEEKNDLLAHVYNGKPFSFNEIYDTYYEYGQKMKPFLAHIPGILNTALKEKKNILFEGAQGTLLDVDFGTYPYVTSSNPTAGGACIGTGVAPSKIDQVIGVTKAYSTRVGEGPFPTEFSGKFADWFRDQGKEYGATTGRPRRCGWFDVVLTKYSASINQFDYLAITKLDVLDQLDSIKICTAYRHEGELFTYFPGDIDILDNCEPVYEELPGWKENTSGIRDYNKLPKNARAYIERIVELVETPINIVSVGAKREETLFIS</sequence>
<dbReference type="CDD" id="cd03108">
    <property type="entry name" value="AdSS"/>
    <property type="match status" value="1"/>
</dbReference>
<feature type="binding site" evidence="8">
    <location>
        <begin position="12"/>
        <end position="18"/>
    </location>
    <ligand>
        <name>GTP</name>
        <dbReference type="ChEBI" id="CHEBI:37565"/>
    </ligand>
</feature>
<keyword evidence="8" id="KW-0963">Cytoplasm</keyword>
<comment type="subcellular location">
    <subcellularLocation>
        <location evidence="8">Cytoplasm</location>
    </subcellularLocation>
</comment>
<keyword evidence="6 8" id="KW-0460">Magnesium</keyword>
<feature type="binding site" description="in other chain" evidence="8">
    <location>
        <position position="303"/>
    </location>
    <ligand>
        <name>IMP</name>
        <dbReference type="ChEBI" id="CHEBI:58053"/>
        <note>ligand shared between dimeric partners</note>
    </ligand>
</feature>
<feature type="active site" description="Proton acceptor" evidence="8">
    <location>
        <position position="13"/>
    </location>
</feature>
<dbReference type="Gene3D" id="1.10.300.10">
    <property type="entry name" value="Adenylosuccinate Synthetase, subunit A, domain 2"/>
    <property type="match status" value="1"/>
</dbReference>
<reference evidence="10 11" key="1">
    <citation type="journal article" date="2017" name="ISME J.">
        <title>Energy and carbon metabolisms in a deep terrestrial subsurface fluid microbial community.</title>
        <authorList>
            <person name="Momper L."/>
            <person name="Jungbluth S.P."/>
            <person name="Lee M.D."/>
            <person name="Amend J.P."/>
        </authorList>
    </citation>
    <scope>NUCLEOTIDE SEQUENCE [LARGE SCALE GENOMIC DNA]</scope>
    <source>
        <strain evidence="10">SURF_26</strain>
    </source>
</reference>
<keyword evidence="2 8" id="KW-0436">Ligase</keyword>
<feature type="binding site" evidence="8">
    <location>
        <position position="40"/>
    </location>
    <ligand>
        <name>Mg(2+)</name>
        <dbReference type="ChEBI" id="CHEBI:18420"/>
    </ligand>
</feature>
<feature type="binding site" description="in other chain" evidence="8">
    <location>
        <begin position="38"/>
        <end position="41"/>
    </location>
    <ligand>
        <name>IMP</name>
        <dbReference type="ChEBI" id="CHEBI:58053"/>
        <note>ligand shared between dimeric partners</note>
    </ligand>
</feature>
<feature type="binding site" evidence="8">
    <location>
        <position position="13"/>
    </location>
    <ligand>
        <name>Mg(2+)</name>
        <dbReference type="ChEBI" id="CHEBI:18420"/>
    </ligand>
</feature>
<dbReference type="GO" id="GO:0046040">
    <property type="term" value="P:IMP metabolic process"/>
    <property type="evidence" value="ECO:0007669"/>
    <property type="project" value="TreeGrafter"/>
</dbReference>
<dbReference type="Gene3D" id="3.90.170.10">
    <property type="entry name" value="Adenylosuccinate Synthetase, subunit A, domain 3"/>
    <property type="match status" value="1"/>
</dbReference>
<evidence type="ECO:0000256" key="7">
    <source>
        <dbReference type="ARBA" id="ARBA00023134"/>
    </source>
</evidence>
<feature type="binding site" evidence="8">
    <location>
        <position position="143"/>
    </location>
    <ligand>
        <name>IMP</name>
        <dbReference type="ChEBI" id="CHEBI:58053"/>
        <note>ligand shared between dimeric partners</note>
    </ligand>
</feature>
<feature type="binding site" description="in other chain" evidence="8">
    <location>
        <position position="224"/>
    </location>
    <ligand>
        <name>IMP</name>
        <dbReference type="ChEBI" id="CHEBI:58053"/>
        <note>ligand shared between dimeric partners</note>
    </ligand>
</feature>
<accession>A0A3A4QZ36</accession>
<evidence type="ECO:0000313" key="11">
    <source>
        <dbReference type="Proteomes" id="UP000266426"/>
    </source>
</evidence>
<dbReference type="Gene3D" id="3.40.440.10">
    <property type="entry name" value="Adenylosuccinate Synthetase, subunit A, domain 1"/>
    <property type="match status" value="1"/>
</dbReference>
<dbReference type="Proteomes" id="UP000266426">
    <property type="component" value="Unassembled WGS sequence"/>
</dbReference>
<dbReference type="GO" id="GO:0044208">
    <property type="term" value="P:'de novo' AMP biosynthetic process"/>
    <property type="evidence" value="ECO:0007669"/>
    <property type="project" value="UniProtKB-UniRule"/>
</dbReference>
<evidence type="ECO:0000256" key="3">
    <source>
        <dbReference type="ARBA" id="ARBA00022723"/>
    </source>
</evidence>
<feature type="binding site" description="in other chain" evidence="8">
    <location>
        <begin position="13"/>
        <end position="16"/>
    </location>
    <ligand>
        <name>IMP</name>
        <dbReference type="ChEBI" id="CHEBI:58053"/>
        <note>ligand shared between dimeric partners</note>
    </ligand>
</feature>
<dbReference type="PANTHER" id="PTHR11846">
    <property type="entry name" value="ADENYLOSUCCINATE SYNTHETASE"/>
    <property type="match status" value="1"/>
</dbReference>
<evidence type="ECO:0000256" key="2">
    <source>
        <dbReference type="ARBA" id="ARBA00022598"/>
    </source>
</evidence>
<feature type="active site" evidence="9">
    <location>
        <position position="140"/>
    </location>
</feature>
<dbReference type="GO" id="GO:0005525">
    <property type="term" value="F:GTP binding"/>
    <property type="evidence" value="ECO:0007669"/>
    <property type="project" value="UniProtKB-UniRule"/>
</dbReference>
<keyword evidence="5 8" id="KW-0658">Purine biosynthesis</keyword>
<dbReference type="GO" id="GO:0000287">
    <property type="term" value="F:magnesium ion binding"/>
    <property type="evidence" value="ECO:0007669"/>
    <property type="project" value="UniProtKB-UniRule"/>
</dbReference>
<dbReference type="NCBIfam" id="TIGR00184">
    <property type="entry name" value="purA"/>
    <property type="match status" value="1"/>
</dbReference>
<evidence type="ECO:0000256" key="9">
    <source>
        <dbReference type="PROSITE-ProRule" id="PRU10134"/>
    </source>
</evidence>
<feature type="binding site" description="in other chain" evidence="8">
    <location>
        <position position="239"/>
    </location>
    <ligand>
        <name>IMP</name>
        <dbReference type="ChEBI" id="CHEBI:58053"/>
        <note>ligand shared between dimeric partners</note>
    </ligand>
</feature>
<dbReference type="GO" id="GO:0005737">
    <property type="term" value="C:cytoplasm"/>
    <property type="evidence" value="ECO:0007669"/>
    <property type="project" value="UniProtKB-SubCell"/>
</dbReference>
<dbReference type="SMART" id="SM00788">
    <property type="entry name" value="Adenylsucc_synt"/>
    <property type="match status" value="1"/>
</dbReference>
<evidence type="ECO:0000256" key="4">
    <source>
        <dbReference type="ARBA" id="ARBA00022741"/>
    </source>
</evidence>
<dbReference type="Pfam" id="PF00709">
    <property type="entry name" value="Adenylsucc_synt"/>
    <property type="match status" value="1"/>
</dbReference>
<dbReference type="UniPathway" id="UPA00075">
    <property type="reaction ID" value="UER00335"/>
</dbReference>
<feature type="binding site" evidence="8">
    <location>
        <position position="305"/>
    </location>
    <ligand>
        <name>GTP</name>
        <dbReference type="ChEBI" id="CHEBI:37565"/>
    </ligand>
</feature>
<feature type="binding site" evidence="8">
    <location>
        <begin position="413"/>
        <end position="415"/>
    </location>
    <ligand>
        <name>GTP</name>
        <dbReference type="ChEBI" id="CHEBI:37565"/>
    </ligand>
</feature>
<dbReference type="InterPro" id="IPR042110">
    <property type="entry name" value="Adenylosuccinate_synth_dom2"/>
</dbReference>
<dbReference type="InterPro" id="IPR042111">
    <property type="entry name" value="Adenylosuccinate_synth_dom3"/>
</dbReference>
<dbReference type="InterPro" id="IPR027417">
    <property type="entry name" value="P-loop_NTPase"/>
</dbReference>
<protein>
    <recommendedName>
        <fullName evidence="8">Adenylosuccinate synthetase</fullName>
        <shortName evidence="8">AMPSase</shortName>
        <shortName evidence="8">AdSS</shortName>
        <ecNumber evidence="8">6.3.4.4</ecNumber>
    </recommendedName>
    <alternativeName>
        <fullName evidence="8">IMP--aspartate ligase</fullName>
    </alternativeName>
</protein>
<keyword evidence="3 8" id="KW-0479">Metal-binding</keyword>
<dbReference type="NCBIfam" id="NF002223">
    <property type="entry name" value="PRK01117.1"/>
    <property type="match status" value="1"/>
</dbReference>
<dbReference type="HAMAP" id="MF_00011">
    <property type="entry name" value="Adenylosucc_synth"/>
    <property type="match status" value="1"/>
</dbReference>
<evidence type="ECO:0000256" key="8">
    <source>
        <dbReference type="HAMAP-Rule" id="MF_00011"/>
    </source>
</evidence>
<dbReference type="FunFam" id="1.10.300.10:FF:000001">
    <property type="entry name" value="Adenylosuccinate synthetase"/>
    <property type="match status" value="1"/>
</dbReference>
<keyword evidence="4 8" id="KW-0547">Nucleotide-binding</keyword>
<dbReference type="InterPro" id="IPR001114">
    <property type="entry name" value="Adenylosuccinate_synthetase"/>
</dbReference>
<feature type="binding site" evidence="8">
    <location>
        <begin position="299"/>
        <end position="305"/>
    </location>
    <ligand>
        <name>substrate</name>
    </ligand>
</feature>